<keyword evidence="3" id="KW-1185">Reference proteome</keyword>
<dbReference type="SUPFAM" id="SSF52266">
    <property type="entry name" value="SGNH hydrolase"/>
    <property type="match status" value="1"/>
</dbReference>
<dbReference type="InterPro" id="IPR051532">
    <property type="entry name" value="Ester_Hydrolysis_Enzymes"/>
</dbReference>
<dbReference type="GO" id="GO:0016297">
    <property type="term" value="F:fatty acyl-[ACP] hydrolase activity"/>
    <property type="evidence" value="ECO:0007669"/>
    <property type="project" value="UniProtKB-EC"/>
</dbReference>
<evidence type="ECO:0000313" key="3">
    <source>
        <dbReference type="Proteomes" id="UP001589645"/>
    </source>
</evidence>
<dbReference type="PROSITE" id="PS01098">
    <property type="entry name" value="LIPASE_GDSL_SER"/>
    <property type="match status" value="1"/>
</dbReference>
<gene>
    <name evidence="2" type="primary">tesA</name>
    <name evidence="2" type="ORF">ACFFUV_18045</name>
</gene>
<organism evidence="2 3">
    <name type="scientific">Vibrio olivae</name>
    <dbReference type="NCBI Taxonomy" id="1243002"/>
    <lineage>
        <taxon>Bacteria</taxon>
        <taxon>Pseudomonadati</taxon>
        <taxon>Pseudomonadota</taxon>
        <taxon>Gammaproteobacteria</taxon>
        <taxon>Vibrionales</taxon>
        <taxon>Vibrionaceae</taxon>
        <taxon>Vibrio</taxon>
    </lineage>
</organism>
<protein>
    <submittedName>
        <fullName evidence="2">Multifunctional acyl-CoA thioesterase I/protease I/lysophospholipase L1</fullName>
        <ecNumber evidence="2">3.1.1.5</ecNumber>
        <ecNumber evidence="2">3.1.2.14</ecNumber>
        <ecNumber evidence="2">3.1.2.2</ecNumber>
    </submittedName>
</protein>
<name>A0ABV5HRK2_9VIBR</name>
<dbReference type="Proteomes" id="UP001589645">
    <property type="component" value="Unassembled WGS sequence"/>
</dbReference>
<evidence type="ECO:0000259" key="1">
    <source>
        <dbReference type="Pfam" id="PF13472"/>
    </source>
</evidence>
<accession>A0ABV5HRK2</accession>
<evidence type="ECO:0000313" key="2">
    <source>
        <dbReference type="EMBL" id="MFB9136875.1"/>
    </source>
</evidence>
<dbReference type="Pfam" id="PF13472">
    <property type="entry name" value="Lipase_GDSL_2"/>
    <property type="match status" value="1"/>
</dbReference>
<dbReference type="PANTHER" id="PTHR30383:SF24">
    <property type="entry name" value="THIOESTERASE 1_PROTEASE 1_LYSOPHOSPHOLIPASE L1"/>
    <property type="match status" value="1"/>
</dbReference>
<comment type="caution">
    <text evidence="2">The sequence shown here is derived from an EMBL/GenBank/DDBJ whole genome shotgun (WGS) entry which is preliminary data.</text>
</comment>
<proteinExistence type="predicted"/>
<feature type="domain" description="SGNH hydrolase-type esterase" evidence="1">
    <location>
        <begin position="25"/>
        <end position="182"/>
    </location>
</feature>
<dbReference type="InterPro" id="IPR008265">
    <property type="entry name" value="Lipase_GDSL_AS"/>
</dbReference>
<keyword evidence="2" id="KW-0378">Hydrolase</keyword>
<dbReference type="RefSeq" id="WP_390195467.1">
    <property type="nucleotide sequence ID" value="NZ_JBHMEP010000007.1"/>
</dbReference>
<dbReference type="InterPro" id="IPR013830">
    <property type="entry name" value="SGNH_hydro"/>
</dbReference>
<reference evidence="2 3" key="1">
    <citation type="submission" date="2024-09" db="EMBL/GenBank/DDBJ databases">
        <authorList>
            <person name="Sun Q."/>
            <person name="Mori K."/>
        </authorList>
    </citation>
    <scope>NUCLEOTIDE SEQUENCE [LARGE SCALE GENOMIC DNA]</scope>
    <source>
        <strain evidence="2 3">CECT 8064</strain>
    </source>
</reference>
<dbReference type="EC" id="3.1.2.2" evidence="2"/>
<dbReference type="InterPro" id="IPR036514">
    <property type="entry name" value="SGNH_hydro_sf"/>
</dbReference>
<dbReference type="EMBL" id="JBHMEP010000007">
    <property type="protein sequence ID" value="MFB9136875.1"/>
    <property type="molecule type" value="Genomic_DNA"/>
</dbReference>
<dbReference type="EC" id="3.1.1.5" evidence="2"/>
<dbReference type="Gene3D" id="3.40.50.1110">
    <property type="entry name" value="SGNH hydrolase"/>
    <property type="match status" value="1"/>
</dbReference>
<dbReference type="EC" id="3.1.2.14" evidence="2"/>
<sequence length="202" mass="22470">MFRLFSLVVIFLVTAPAYATKLLIVGDSLSAGYQMPIEKAWPTLLPDVLADKNHDVTVINASISGDTSGNGLERLPSLLSQHHPDYVLIELGANDGLRGFPPNVIERNLTEMISLIKQDGASPVLMQIHVLPNYGKRYTEAFSAIYPKLADSHDLPLIPFFLEHVITRPEWMKDDGLHPRAEAQPWIANFVADQLITHLQLP</sequence>
<dbReference type="CDD" id="cd01822">
    <property type="entry name" value="Lysophospholipase_L1_like"/>
    <property type="match status" value="1"/>
</dbReference>
<dbReference type="GO" id="GO:0004622">
    <property type="term" value="F:phosphatidylcholine lysophospholipase activity"/>
    <property type="evidence" value="ECO:0007669"/>
    <property type="project" value="UniProtKB-EC"/>
</dbReference>
<dbReference type="PANTHER" id="PTHR30383">
    <property type="entry name" value="THIOESTERASE 1/PROTEASE 1/LYSOPHOSPHOLIPASE L1"/>
    <property type="match status" value="1"/>
</dbReference>
<dbReference type="NCBIfam" id="NF007819">
    <property type="entry name" value="PRK10528.1"/>
    <property type="match status" value="1"/>
</dbReference>